<gene>
    <name evidence="2" type="ORF">MNBD_GAMMA14-867</name>
</gene>
<reference evidence="2" key="1">
    <citation type="submission" date="2018-06" db="EMBL/GenBank/DDBJ databases">
        <authorList>
            <person name="Zhirakovskaya E."/>
        </authorList>
    </citation>
    <scope>NUCLEOTIDE SEQUENCE</scope>
</reference>
<sequence length="209" mass="22995">MQDHEFYADPTVFDHWQSRVGNWFCGCSRKLCPYGWALAFTMMAALFALTAVGVLGWVLVSQIAGEGQVAWNQSMAQAITIMMALLACQAMLQQALRSWPSGVVIPRRLRRLIRLCGWDVPARSCPRRRSHSRQSVTHKTAATPSREDVLAFFAGVRAAGINVAIARALFGAGVRTSRQLCAASDERLLAIRCVGPATLHKLRSHFGSP</sequence>
<keyword evidence="1" id="KW-0812">Transmembrane</keyword>
<accession>A0A3B0ZBF2</accession>
<evidence type="ECO:0008006" key="3">
    <source>
        <dbReference type="Google" id="ProtNLM"/>
    </source>
</evidence>
<evidence type="ECO:0000313" key="2">
    <source>
        <dbReference type="EMBL" id="VAW78036.1"/>
    </source>
</evidence>
<proteinExistence type="predicted"/>
<feature type="transmembrane region" description="Helical" evidence="1">
    <location>
        <begin position="71"/>
        <end position="92"/>
    </location>
</feature>
<feature type="transmembrane region" description="Helical" evidence="1">
    <location>
        <begin position="36"/>
        <end position="59"/>
    </location>
</feature>
<keyword evidence="1" id="KW-0472">Membrane</keyword>
<keyword evidence="1" id="KW-1133">Transmembrane helix</keyword>
<dbReference type="AlphaFoldDB" id="A0A3B0ZBF2"/>
<organism evidence="2">
    <name type="scientific">hydrothermal vent metagenome</name>
    <dbReference type="NCBI Taxonomy" id="652676"/>
    <lineage>
        <taxon>unclassified sequences</taxon>
        <taxon>metagenomes</taxon>
        <taxon>ecological metagenomes</taxon>
    </lineage>
</organism>
<name>A0A3B0ZBF2_9ZZZZ</name>
<evidence type="ECO:0000256" key="1">
    <source>
        <dbReference type="SAM" id="Phobius"/>
    </source>
</evidence>
<protein>
    <recommendedName>
        <fullName evidence="3">Helix-hairpin-helix domain-containing protein</fullName>
    </recommendedName>
</protein>
<dbReference type="EMBL" id="UOFM01000240">
    <property type="protein sequence ID" value="VAW78036.1"/>
    <property type="molecule type" value="Genomic_DNA"/>
</dbReference>